<evidence type="ECO:0000259" key="3">
    <source>
        <dbReference type="Pfam" id="PF12850"/>
    </source>
</evidence>
<comment type="cofactor">
    <cofactor evidence="2">
        <name>a divalent metal cation</name>
        <dbReference type="ChEBI" id="CHEBI:60240"/>
    </cofactor>
</comment>
<dbReference type="EMBL" id="JAPQER010000003">
    <property type="protein sequence ID" value="MCY6484412.1"/>
    <property type="molecule type" value="Genomic_DNA"/>
</dbReference>
<evidence type="ECO:0000256" key="1">
    <source>
        <dbReference type="ARBA" id="ARBA00008950"/>
    </source>
</evidence>
<dbReference type="CDD" id="cd00841">
    <property type="entry name" value="MPP_YfcE"/>
    <property type="match status" value="1"/>
</dbReference>
<dbReference type="PANTHER" id="PTHR11124">
    <property type="entry name" value="VACUOLAR SORTING PROTEIN VPS29"/>
    <property type="match status" value="1"/>
</dbReference>
<organism evidence="4 5">
    <name type="scientific">Clostridium aestuarii</name>
    <dbReference type="NCBI Taxonomy" id="338193"/>
    <lineage>
        <taxon>Bacteria</taxon>
        <taxon>Bacillati</taxon>
        <taxon>Bacillota</taxon>
        <taxon>Clostridia</taxon>
        <taxon>Eubacteriales</taxon>
        <taxon>Clostridiaceae</taxon>
        <taxon>Clostridium</taxon>
    </lineage>
</organism>
<dbReference type="InterPro" id="IPR024654">
    <property type="entry name" value="Calcineurin-like_PHP_lpxH"/>
</dbReference>
<protein>
    <recommendedName>
        <fullName evidence="2">Phosphoesterase</fullName>
        <ecNumber evidence="2">3.1.4.-</ecNumber>
    </recommendedName>
</protein>
<dbReference type="InterPro" id="IPR000979">
    <property type="entry name" value="Phosphodiesterase_MJ0936/Vps29"/>
</dbReference>
<keyword evidence="5" id="KW-1185">Reference proteome</keyword>
<gene>
    <name evidence="4" type="ORF">OW763_08580</name>
</gene>
<evidence type="ECO:0000313" key="5">
    <source>
        <dbReference type="Proteomes" id="UP001078443"/>
    </source>
</evidence>
<reference evidence="4" key="1">
    <citation type="submission" date="2022-12" db="EMBL/GenBank/DDBJ databases">
        <authorList>
            <person name="Wang J."/>
        </authorList>
    </citation>
    <scope>NUCLEOTIDE SEQUENCE</scope>
    <source>
        <strain evidence="4">HY-45-18</strain>
    </source>
</reference>
<dbReference type="Proteomes" id="UP001078443">
    <property type="component" value="Unassembled WGS sequence"/>
</dbReference>
<accession>A0ABT4CZK5</accession>
<name>A0ABT4CZK5_9CLOT</name>
<sequence length="156" mass="17923">MVIGVISDTHRMNRFFYEIAEAVKDTDILIHLGDNVQDVDCIKKYYKKDIINVRGNCDFNTKIPLERIEEMNGVKILVTHGHNYDVKYNILRLKYRALELGVDIVLFGHTHVSQIVFQDGVWFINPGSAALPRDAHRSFATIKIEDGQIRPSIKLL</sequence>
<feature type="domain" description="Calcineurin-like phosphoesterase" evidence="3">
    <location>
        <begin position="1"/>
        <end position="146"/>
    </location>
</feature>
<dbReference type="NCBIfam" id="TIGR00040">
    <property type="entry name" value="yfcE"/>
    <property type="match status" value="1"/>
</dbReference>
<comment type="caution">
    <text evidence="4">The sequence shown here is derived from an EMBL/GenBank/DDBJ whole genome shotgun (WGS) entry which is preliminary data.</text>
</comment>
<dbReference type="SUPFAM" id="SSF56300">
    <property type="entry name" value="Metallo-dependent phosphatases"/>
    <property type="match status" value="1"/>
</dbReference>
<dbReference type="Gene3D" id="3.60.21.10">
    <property type="match status" value="1"/>
</dbReference>
<evidence type="ECO:0000256" key="2">
    <source>
        <dbReference type="RuleBase" id="RU362039"/>
    </source>
</evidence>
<evidence type="ECO:0000313" key="4">
    <source>
        <dbReference type="EMBL" id="MCY6484412.1"/>
    </source>
</evidence>
<dbReference type="RefSeq" id="WP_268040718.1">
    <property type="nucleotide sequence ID" value="NZ_JAPQER010000003.1"/>
</dbReference>
<comment type="similarity">
    <text evidence="1 2">Belongs to the metallophosphoesterase superfamily. YfcE family.</text>
</comment>
<dbReference type="InterPro" id="IPR041802">
    <property type="entry name" value="MPP_YfcE"/>
</dbReference>
<dbReference type="EC" id="3.1.4.-" evidence="2"/>
<proteinExistence type="inferred from homology"/>
<dbReference type="Pfam" id="PF12850">
    <property type="entry name" value="Metallophos_2"/>
    <property type="match status" value="1"/>
</dbReference>
<dbReference type="InterPro" id="IPR029052">
    <property type="entry name" value="Metallo-depent_PP-like"/>
</dbReference>
<keyword evidence="2" id="KW-0479">Metal-binding</keyword>